<proteinExistence type="predicted"/>
<dbReference type="InterPro" id="IPR036928">
    <property type="entry name" value="AS_sf"/>
</dbReference>
<reference evidence="2 3" key="1">
    <citation type="submission" date="2019-07" db="EMBL/GenBank/DDBJ databases">
        <title>Genomics analysis of Aphanomyces spp. identifies a new class of oomycete effector associated with host adaptation.</title>
        <authorList>
            <person name="Gaulin E."/>
        </authorList>
    </citation>
    <scope>NUCLEOTIDE SEQUENCE [LARGE SCALE GENOMIC DNA]</scope>
    <source>
        <strain evidence="2 3">ATCC 201684</strain>
    </source>
</reference>
<dbReference type="Proteomes" id="UP000481153">
    <property type="component" value="Unassembled WGS sequence"/>
</dbReference>
<protein>
    <recommendedName>
        <fullName evidence="1">Amidase domain-containing protein</fullName>
    </recommendedName>
</protein>
<accession>A0A6G0XSP2</accession>
<dbReference type="SUPFAM" id="SSF75304">
    <property type="entry name" value="Amidase signature (AS) enzymes"/>
    <property type="match status" value="1"/>
</dbReference>
<dbReference type="Pfam" id="PF01425">
    <property type="entry name" value="Amidase"/>
    <property type="match status" value="1"/>
</dbReference>
<organism evidence="2 3">
    <name type="scientific">Aphanomyces euteiches</name>
    <dbReference type="NCBI Taxonomy" id="100861"/>
    <lineage>
        <taxon>Eukaryota</taxon>
        <taxon>Sar</taxon>
        <taxon>Stramenopiles</taxon>
        <taxon>Oomycota</taxon>
        <taxon>Saprolegniomycetes</taxon>
        <taxon>Saprolegniales</taxon>
        <taxon>Verrucalvaceae</taxon>
        <taxon>Aphanomyces</taxon>
    </lineage>
</organism>
<evidence type="ECO:0000259" key="1">
    <source>
        <dbReference type="Pfam" id="PF01425"/>
    </source>
</evidence>
<dbReference type="GO" id="GO:0003824">
    <property type="term" value="F:catalytic activity"/>
    <property type="evidence" value="ECO:0007669"/>
    <property type="project" value="InterPro"/>
</dbReference>
<dbReference type="Gene3D" id="3.90.1300.10">
    <property type="entry name" value="Amidase signature (AS) domain"/>
    <property type="match status" value="1"/>
</dbReference>
<comment type="caution">
    <text evidence="2">The sequence shown here is derived from an EMBL/GenBank/DDBJ whole genome shotgun (WGS) entry which is preliminary data.</text>
</comment>
<sequence length="431" mass="48069">MSNNPRGNIFRHVGIYQVCVVKSTEVEMESESVMDLVPFQAPRLAGSALSFFAALTRLPGLGSILLNKVKTDNQFHVVREFASTLDNMPVYLPLRPPTADVLLEHFRLASSFSLDDLAKTVINPPKDGAFHRWTIQDYTRWYRDGTTTCPLGDWSRWRWVGSNSSSSLRCRRPQSDVHARSVQHLSAADSVQCLSAGWNYPSVKPSLVQPPPFVLAPTKDLGKLRVGVFTPYAEPSLLRGYRSTIEQLKELGAEVIEVEIPHLNAIHLSHNITSLKEFVDFYDRYPISSFSPDVQINLGVGNVVDALEYLAAQKVRGYAMQVTEEMFDQVDIFLTPATAQLAPRLDRDVFKAGLSDLATTTALMRFIILGNMVGIPGLTVPVAYDMETNLTISVLLQAIHLNEHKLFAVARHLEAHMLSKEPSVYYSVLNA</sequence>
<evidence type="ECO:0000313" key="3">
    <source>
        <dbReference type="Proteomes" id="UP000481153"/>
    </source>
</evidence>
<dbReference type="PANTHER" id="PTHR11895:SF67">
    <property type="entry name" value="AMIDASE DOMAIN-CONTAINING PROTEIN"/>
    <property type="match status" value="1"/>
</dbReference>
<dbReference type="VEuPathDB" id="FungiDB:AeMF1_012104"/>
<gene>
    <name evidence="2" type="ORF">Ae201684_001779</name>
</gene>
<dbReference type="InterPro" id="IPR000120">
    <property type="entry name" value="Amidase"/>
</dbReference>
<evidence type="ECO:0000313" key="2">
    <source>
        <dbReference type="EMBL" id="KAF0743518.1"/>
    </source>
</evidence>
<keyword evidence="3" id="KW-1185">Reference proteome</keyword>
<dbReference type="AlphaFoldDB" id="A0A6G0XSP2"/>
<dbReference type="PANTHER" id="PTHR11895">
    <property type="entry name" value="TRANSAMIDASE"/>
    <property type="match status" value="1"/>
</dbReference>
<dbReference type="EMBL" id="VJMJ01000014">
    <property type="protein sequence ID" value="KAF0743518.1"/>
    <property type="molecule type" value="Genomic_DNA"/>
</dbReference>
<feature type="domain" description="Amidase" evidence="1">
    <location>
        <begin position="177"/>
        <end position="406"/>
    </location>
</feature>
<name>A0A6G0XSP2_9STRA</name>
<dbReference type="InterPro" id="IPR023631">
    <property type="entry name" value="Amidase_dom"/>
</dbReference>